<feature type="transmembrane region" description="Helical" evidence="1">
    <location>
        <begin position="82"/>
        <end position="103"/>
    </location>
</feature>
<reference evidence="3" key="1">
    <citation type="submission" date="2016-11" db="EMBL/GenBank/DDBJ databases">
        <authorList>
            <person name="Varghese N."/>
            <person name="Submissions S."/>
        </authorList>
    </citation>
    <scope>NUCLEOTIDE SEQUENCE [LARGE SCALE GENOMIC DNA]</scope>
    <source>
        <strain evidence="3">DSM 27623</strain>
    </source>
</reference>
<accession>A0A1N6ET45</accession>
<dbReference type="Proteomes" id="UP000185207">
    <property type="component" value="Unassembled WGS sequence"/>
</dbReference>
<evidence type="ECO:0000313" key="2">
    <source>
        <dbReference type="EMBL" id="SIN86177.1"/>
    </source>
</evidence>
<dbReference type="EMBL" id="FSRK01000001">
    <property type="protein sequence ID" value="SIN86177.1"/>
    <property type="molecule type" value="Genomic_DNA"/>
</dbReference>
<keyword evidence="1" id="KW-0472">Membrane</keyword>
<dbReference type="AlphaFoldDB" id="A0A1N6ET45"/>
<evidence type="ECO:0000313" key="3">
    <source>
        <dbReference type="Proteomes" id="UP000185207"/>
    </source>
</evidence>
<protein>
    <submittedName>
        <fullName evidence="2">Uncharacterized protein</fullName>
    </submittedName>
</protein>
<evidence type="ECO:0000256" key="1">
    <source>
        <dbReference type="SAM" id="Phobius"/>
    </source>
</evidence>
<keyword evidence="3" id="KW-1185">Reference proteome</keyword>
<dbReference type="STRING" id="1416779.SAMN05444409_0835"/>
<feature type="transmembrane region" description="Helical" evidence="1">
    <location>
        <begin position="138"/>
        <end position="155"/>
    </location>
</feature>
<keyword evidence="1" id="KW-1133">Transmembrane helix</keyword>
<keyword evidence="1" id="KW-0812">Transmembrane</keyword>
<feature type="transmembrane region" description="Helical" evidence="1">
    <location>
        <begin position="7"/>
        <end position="30"/>
    </location>
</feature>
<sequence length="165" mass="18992">MKKKAIIIVLSLSLCLFAFLIRDWFLSFFVAGITGENILFSDSSSLTHHIFPMLIFIFSFGIIPFLYLIVKNYCKIYSAKRQLLSLLIIIISGVLFLLMRVLYMKFKVAQINDILRRAEFTSEADIPRIHFQDMNLEYYLLAGLVVGALLSMIILKKSSNIKNKI</sequence>
<organism evidence="2 3">
    <name type="scientific">Epilithonimonas zeae</name>
    <dbReference type="NCBI Taxonomy" id="1416779"/>
    <lineage>
        <taxon>Bacteria</taxon>
        <taxon>Pseudomonadati</taxon>
        <taxon>Bacteroidota</taxon>
        <taxon>Flavobacteriia</taxon>
        <taxon>Flavobacteriales</taxon>
        <taxon>Weeksellaceae</taxon>
        <taxon>Chryseobacterium group</taxon>
        <taxon>Epilithonimonas</taxon>
    </lineage>
</organism>
<gene>
    <name evidence="2" type="ORF">SAMN05444409_0835</name>
</gene>
<name>A0A1N6ET45_9FLAO</name>
<proteinExistence type="predicted"/>
<feature type="transmembrane region" description="Helical" evidence="1">
    <location>
        <begin position="50"/>
        <end position="70"/>
    </location>
</feature>